<proteinExistence type="predicted"/>
<gene>
    <name evidence="1" type="ORF">KC717_01810</name>
</gene>
<organism evidence="1 2">
    <name type="scientific">Candidatus Dojkabacteria bacterium</name>
    <dbReference type="NCBI Taxonomy" id="2099670"/>
    <lineage>
        <taxon>Bacteria</taxon>
        <taxon>Candidatus Dojkabacteria</taxon>
    </lineage>
</organism>
<name>A0A955L857_9BACT</name>
<evidence type="ECO:0000313" key="2">
    <source>
        <dbReference type="Proteomes" id="UP000754563"/>
    </source>
</evidence>
<dbReference type="SUPFAM" id="SSF56059">
    <property type="entry name" value="Glutathione synthetase ATP-binding domain-like"/>
    <property type="match status" value="1"/>
</dbReference>
<comment type="caution">
    <text evidence="1">The sequence shown here is derived from an EMBL/GenBank/DDBJ whole genome shotgun (WGS) entry which is preliminary data.</text>
</comment>
<dbReference type="Gene3D" id="3.30.470.20">
    <property type="entry name" value="ATP-grasp fold, B domain"/>
    <property type="match status" value="1"/>
</dbReference>
<sequence length="61" mass="7088">MRYTYCTLFVAIDMAVTPKGEYIFFEINPNGQYLWIEEMAELPISEAIAELLTNPEKNKLN</sequence>
<evidence type="ECO:0008006" key="3">
    <source>
        <dbReference type="Google" id="ProtNLM"/>
    </source>
</evidence>
<protein>
    <recommendedName>
        <fullName evidence="3">ATP-grasp domain-containing protein</fullName>
    </recommendedName>
</protein>
<accession>A0A955L857</accession>
<evidence type="ECO:0000313" key="1">
    <source>
        <dbReference type="EMBL" id="MCA9385364.1"/>
    </source>
</evidence>
<dbReference type="AlphaFoldDB" id="A0A955L857"/>
<reference evidence="1" key="2">
    <citation type="journal article" date="2021" name="Microbiome">
        <title>Successional dynamics and alternative stable states in a saline activated sludge microbial community over 9 years.</title>
        <authorList>
            <person name="Wang Y."/>
            <person name="Ye J."/>
            <person name="Ju F."/>
            <person name="Liu L."/>
            <person name="Boyd J.A."/>
            <person name="Deng Y."/>
            <person name="Parks D.H."/>
            <person name="Jiang X."/>
            <person name="Yin X."/>
            <person name="Woodcroft B.J."/>
            <person name="Tyson G.W."/>
            <person name="Hugenholtz P."/>
            <person name="Polz M.F."/>
            <person name="Zhang T."/>
        </authorList>
    </citation>
    <scope>NUCLEOTIDE SEQUENCE</scope>
    <source>
        <strain evidence="1">HKST-UBA11</strain>
    </source>
</reference>
<dbReference type="Proteomes" id="UP000754563">
    <property type="component" value="Unassembled WGS sequence"/>
</dbReference>
<dbReference type="EMBL" id="JAGQLH010000015">
    <property type="protein sequence ID" value="MCA9385364.1"/>
    <property type="molecule type" value="Genomic_DNA"/>
</dbReference>
<reference evidence="1" key="1">
    <citation type="submission" date="2020-04" db="EMBL/GenBank/DDBJ databases">
        <authorList>
            <person name="Zhang T."/>
        </authorList>
    </citation>
    <scope>NUCLEOTIDE SEQUENCE</scope>
    <source>
        <strain evidence="1">HKST-UBA11</strain>
    </source>
</reference>